<reference evidence="3" key="1">
    <citation type="submission" date="2022-11" db="EMBL/GenBank/DDBJ databases">
        <authorList>
            <person name="Scott C."/>
            <person name="Bruce N."/>
        </authorList>
    </citation>
    <scope>NUCLEOTIDE SEQUENCE</scope>
</reference>
<dbReference type="Gene3D" id="1.20.58.340">
    <property type="entry name" value="Magnesium transport protein CorA, transmembrane region"/>
    <property type="match status" value="1"/>
</dbReference>
<accession>A0A9P1H6M3</accession>
<dbReference type="EMBL" id="CALLCH030000015">
    <property type="protein sequence ID" value="CAI4216290.1"/>
    <property type="molecule type" value="Genomic_DNA"/>
</dbReference>
<dbReference type="Proteomes" id="UP000838763">
    <property type="component" value="Unassembled WGS sequence"/>
</dbReference>
<keyword evidence="2" id="KW-0812">Transmembrane</keyword>
<dbReference type="OrthoDB" id="1577640at2759"/>
<feature type="region of interest" description="Disordered" evidence="1">
    <location>
        <begin position="275"/>
        <end position="309"/>
    </location>
</feature>
<proteinExistence type="predicted"/>
<evidence type="ECO:0000313" key="4">
    <source>
        <dbReference type="Proteomes" id="UP000838763"/>
    </source>
</evidence>
<sequence>MTDYVGIGGSDLFSFDNQAALDSKILYDDKSRSKIEYDEYVVYGRPYDAFLGPSSQHEYGTAHKISHGDEEGADMLAQAFRENKVVDYNGRFGHPAADDLSHDPDLIEGRVRRVICFRTFKPREGAQDGLSLNLADFNVLQLHPATLQYSRRTTTESRFWSKDRSLLSVVLSFSSNAKTPYDFLSMTYNVNTRCSTILVRQSYHPRRSPAESLDEYDRRMEACKAHWAHPFVTPVVLLQVHFLRTEEAVGLNNQNVTDLETKVSNIAGFEATAATEKNTSRKRRWGKSSKNQASHQADEDEDDDDNQQNMGVMSMTNLMKSAHGVLKECIELLDAIRWTERAVKVLIMAGDELEERQSSSHTFRPGSLAPRSAHPNEDQDQPPRSPNFAEDMRADAVPSLFLPNITFPQGPLGVHWHEIRQYLEGLLRICMSLETERRMSEARCRAQIDIIYSKMAQEDNVLNARMAVASSRDSSSMKALAVITAIFLPGEFLGTLFGMSMFDWMPESDDEGAPTAPSRGSDEIISRRFYIYWIVAIPLTLFILAAWRGWWVTEDRFFRRHLSKELSEERYWTVDGKPRVLEKSFAYDFMRLSARFDEKIPKNTARAETAARGPS</sequence>
<comment type="caution">
    <text evidence="3">The sequence shown here is derived from an EMBL/GenBank/DDBJ whole genome shotgun (WGS) entry which is preliminary data.</text>
</comment>
<name>A0A9P1H6M3_9PEZI</name>
<feature type="transmembrane region" description="Helical" evidence="2">
    <location>
        <begin position="530"/>
        <end position="551"/>
    </location>
</feature>
<keyword evidence="4" id="KW-1185">Reference proteome</keyword>
<evidence type="ECO:0000313" key="3">
    <source>
        <dbReference type="EMBL" id="CAI4216290.1"/>
    </source>
</evidence>
<protein>
    <submittedName>
        <fullName evidence="3">Uncharacterized protein</fullName>
    </submittedName>
</protein>
<dbReference type="AlphaFoldDB" id="A0A9P1H6M3"/>
<gene>
    <name evidence="3" type="ORF">PPNO1_LOCUS5947</name>
</gene>
<evidence type="ECO:0000256" key="2">
    <source>
        <dbReference type="SAM" id="Phobius"/>
    </source>
</evidence>
<feature type="region of interest" description="Disordered" evidence="1">
    <location>
        <begin position="354"/>
        <end position="390"/>
    </location>
</feature>
<keyword evidence="2" id="KW-0472">Membrane</keyword>
<keyword evidence="2" id="KW-1133">Transmembrane helix</keyword>
<evidence type="ECO:0000256" key="1">
    <source>
        <dbReference type="SAM" id="MobiDB-lite"/>
    </source>
</evidence>
<organism evidence="3 4">
    <name type="scientific">Parascedosporium putredinis</name>
    <dbReference type="NCBI Taxonomy" id="1442378"/>
    <lineage>
        <taxon>Eukaryota</taxon>
        <taxon>Fungi</taxon>
        <taxon>Dikarya</taxon>
        <taxon>Ascomycota</taxon>
        <taxon>Pezizomycotina</taxon>
        <taxon>Sordariomycetes</taxon>
        <taxon>Hypocreomycetidae</taxon>
        <taxon>Microascales</taxon>
        <taxon>Microascaceae</taxon>
        <taxon>Parascedosporium</taxon>
    </lineage>
</organism>